<comment type="caution">
    <text evidence="2">The sequence shown here is derived from an EMBL/GenBank/DDBJ whole genome shotgun (WGS) entry which is preliminary data.</text>
</comment>
<name>A0A2G8KE12_STIJA</name>
<keyword evidence="3" id="KW-1185">Reference proteome</keyword>
<protein>
    <recommendedName>
        <fullName evidence="1">GST N-terminal domain-containing protein</fullName>
    </recommendedName>
</protein>
<accession>A0A2G8KE12</accession>
<dbReference type="FunFam" id="3.40.30.10:FF:000189">
    <property type="entry name" value="Glutathione S-Transferase"/>
    <property type="match status" value="1"/>
</dbReference>
<dbReference type="SUPFAM" id="SSF52833">
    <property type="entry name" value="Thioredoxin-like"/>
    <property type="match status" value="1"/>
</dbReference>
<dbReference type="SFLD" id="SFLDS00019">
    <property type="entry name" value="Glutathione_Transferase_(cytos"/>
    <property type="match status" value="1"/>
</dbReference>
<dbReference type="InterPro" id="IPR004045">
    <property type="entry name" value="Glutathione_S-Trfase_N"/>
</dbReference>
<reference evidence="2 3" key="1">
    <citation type="journal article" date="2017" name="PLoS Biol.">
        <title>The sea cucumber genome provides insights into morphological evolution and visceral regeneration.</title>
        <authorList>
            <person name="Zhang X."/>
            <person name="Sun L."/>
            <person name="Yuan J."/>
            <person name="Sun Y."/>
            <person name="Gao Y."/>
            <person name="Zhang L."/>
            <person name="Li S."/>
            <person name="Dai H."/>
            <person name="Hamel J.F."/>
            <person name="Liu C."/>
            <person name="Yu Y."/>
            <person name="Liu S."/>
            <person name="Lin W."/>
            <person name="Guo K."/>
            <person name="Jin S."/>
            <person name="Xu P."/>
            <person name="Storey K.B."/>
            <person name="Huan P."/>
            <person name="Zhang T."/>
            <person name="Zhou Y."/>
            <person name="Zhang J."/>
            <person name="Lin C."/>
            <person name="Li X."/>
            <person name="Xing L."/>
            <person name="Huo D."/>
            <person name="Sun M."/>
            <person name="Wang L."/>
            <person name="Mercier A."/>
            <person name="Li F."/>
            <person name="Yang H."/>
            <person name="Xiang J."/>
        </authorList>
    </citation>
    <scope>NUCLEOTIDE SEQUENCE [LARGE SCALE GENOMIC DNA]</scope>
    <source>
        <strain evidence="2">Shaxun</strain>
        <tissue evidence="2">Muscle</tissue>
    </source>
</reference>
<dbReference type="PROSITE" id="PS50404">
    <property type="entry name" value="GST_NTER"/>
    <property type="match status" value="1"/>
</dbReference>
<organism evidence="2 3">
    <name type="scientific">Stichopus japonicus</name>
    <name type="common">Sea cucumber</name>
    <dbReference type="NCBI Taxonomy" id="307972"/>
    <lineage>
        <taxon>Eukaryota</taxon>
        <taxon>Metazoa</taxon>
        <taxon>Echinodermata</taxon>
        <taxon>Eleutherozoa</taxon>
        <taxon>Echinozoa</taxon>
        <taxon>Holothuroidea</taxon>
        <taxon>Aspidochirotacea</taxon>
        <taxon>Aspidochirotida</taxon>
        <taxon>Stichopodidae</taxon>
        <taxon>Apostichopus</taxon>
    </lineage>
</organism>
<sequence length="77" mass="8781">MPTYKLTYFDARAKAEPARYMFELAGLEYEDTRVTRDEWKAMKATTGLGQLPVLEVDGIELPQSGAIERYIGRKHGE</sequence>
<dbReference type="PANTHER" id="PTHR11571:SF150">
    <property type="entry name" value="GLUTATHIONE S-TRANSFERASE"/>
    <property type="match status" value="1"/>
</dbReference>
<gene>
    <name evidence="2" type="ORF">BSL78_16895</name>
</gene>
<dbReference type="Proteomes" id="UP000230750">
    <property type="component" value="Unassembled WGS sequence"/>
</dbReference>
<dbReference type="GO" id="GO:0006749">
    <property type="term" value="P:glutathione metabolic process"/>
    <property type="evidence" value="ECO:0007669"/>
    <property type="project" value="TreeGrafter"/>
</dbReference>
<dbReference type="GO" id="GO:0004364">
    <property type="term" value="F:glutathione transferase activity"/>
    <property type="evidence" value="ECO:0007669"/>
    <property type="project" value="TreeGrafter"/>
</dbReference>
<evidence type="ECO:0000313" key="2">
    <source>
        <dbReference type="EMBL" id="PIK46236.1"/>
    </source>
</evidence>
<evidence type="ECO:0000313" key="3">
    <source>
        <dbReference type="Proteomes" id="UP000230750"/>
    </source>
</evidence>
<dbReference type="Pfam" id="PF02798">
    <property type="entry name" value="GST_N"/>
    <property type="match status" value="1"/>
</dbReference>
<dbReference type="InterPro" id="IPR036249">
    <property type="entry name" value="Thioredoxin-like_sf"/>
</dbReference>
<dbReference type="InterPro" id="IPR050213">
    <property type="entry name" value="GST_superfamily"/>
</dbReference>
<dbReference type="Gene3D" id="3.40.30.10">
    <property type="entry name" value="Glutaredoxin"/>
    <property type="match status" value="1"/>
</dbReference>
<dbReference type="OrthoDB" id="414243at2759"/>
<dbReference type="EMBL" id="MRZV01000658">
    <property type="protein sequence ID" value="PIK46236.1"/>
    <property type="molecule type" value="Genomic_DNA"/>
</dbReference>
<dbReference type="CDD" id="cd03039">
    <property type="entry name" value="GST_N_Sigma_like"/>
    <property type="match status" value="1"/>
</dbReference>
<proteinExistence type="predicted"/>
<dbReference type="PANTHER" id="PTHR11571">
    <property type="entry name" value="GLUTATHIONE S-TRANSFERASE"/>
    <property type="match status" value="1"/>
</dbReference>
<evidence type="ECO:0000259" key="1">
    <source>
        <dbReference type="PROSITE" id="PS50404"/>
    </source>
</evidence>
<dbReference type="AlphaFoldDB" id="A0A2G8KE12"/>
<dbReference type="STRING" id="307972.A0A2G8KE12"/>
<dbReference type="InterPro" id="IPR040079">
    <property type="entry name" value="Glutathione_S-Trfase"/>
</dbReference>
<feature type="domain" description="GST N-terminal" evidence="1">
    <location>
        <begin position="2"/>
        <end position="77"/>
    </location>
</feature>